<organism evidence="11 12">
    <name type="scientific">Halapricum desulfuricans</name>
    <dbReference type="NCBI Taxonomy" id="2841257"/>
    <lineage>
        <taxon>Archaea</taxon>
        <taxon>Methanobacteriati</taxon>
        <taxon>Methanobacteriota</taxon>
        <taxon>Stenosarchaea group</taxon>
        <taxon>Halobacteria</taxon>
        <taxon>Halobacteriales</taxon>
        <taxon>Haloarculaceae</taxon>
        <taxon>Halapricum</taxon>
    </lineage>
</organism>
<feature type="domain" description="TaqI-like C-terminal specificity" evidence="10">
    <location>
        <begin position="396"/>
        <end position="543"/>
    </location>
</feature>
<dbReference type="Pfam" id="PF07669">
    <property type="entry name" value="Eco57I"/>
    <property type="match status" value="1"/>
</dbReference>
<evidence type="ECO:0000259" key="10">
    <source>
        <dbReference type="Pfam" id="PF12950"/>
    </source>
</evidence>
<dbReference type="Gene3D" id="3.40.50.150">
    <property type="entry name" value="Vaccinia Virus protein VP39"/>
    <property type="match status" value="1"/>
</dbReference>
<dbReference type="Pfam" id="PF12950">
    <property type="entry name" value="TaqI_C"/>
    <property type="match status" value="1"/>
</dbReference>
<keyword evidence="3 11" id="KW-0489">Methyltransferase</keyword>
<dbReference type="GO" id="GO:0032259">
    <property type="term" value="P:methylation"/>
    <property type="evidence" value="ECO:0007669"/>
    <property type="project" value="UniProtKB-KW"/>
</dbReference>
<keyword evidence="12" id="KW-1185">Reference proteome</keyword>
<dbReference type="RefSeq" id="WP_229121650.1">
    <property type="nucleotide sequence ID" value="NZ_CP064791.1"/>
</dbReference>
<evidence type="ECO:0000256" key="5">
    <source>
        <dbReference type="ARBA" id="ARBA00022691"/>
    </source>
</evidence>
<evidence type="ECO:0000256" key="6">
    <source>
        <dbReference type="ARBA" id="ARBA00022747"/>
    </source>
</evidence>
<dbReference type="InterPro" id="IPR029063">
    <property type="entry name" value="SAM-dependent_MTases_sf"/>
</dbReference>
<dbReference type="PANTHER" id="PTHR33841:SF5">
    <property type="entry name" value="DNA METHYLASE (MODIFICATION METHYLASE) (METHYLTRANSFERASE)-RELATED"/>
    <property type="match status" value="1"/>
</dbReference>
<evidence type="ECO:0000313" key="11">
    <source>
        <dbReference type="EMBL" id="QSG13694.1"/>
    </source>
</evidence>
<name>A0A897NMN3_9EURY</name>
<comment type="catalytic activity">
    <reaction evidence="8">
        <text>a 2'-deoxyadenosine in DNA + S-adenosyl-L-methionine = an N(6)-methyl-2'-deoxyadenosine in DNA + S-adenosyl-L-homocysteine + H(+)</text>
        <dbReference type="Rhea" id="RHEA:15197"/>
        <dbReference type="Rhea" id="RHEA-COMP:12418"/>
        <dbReference type="Rhea" id="RHEA-COMP:12419"/>
        <dbReference type="ChEBI" id="CHEBI:15378"/>
        <dbReference type="ChEBI" id="CHEBI:57856"/>
        <dbReference type="ChEBI" id="CHEBI:59789"/>
        <dbReference type="ChEBI" id="CHEBI:90615"/>
        <dbReference type="ChEBI" id="CHEBI:90616"/>
        <dbReference type="EC" id="2.1.1.72"/>
    </reaction>
</comment>
<accession>A0A897NMN3</accession>
<dbReference type="GO" id="GO:0009307">
    <property type="term" value="P:DNA restriction-modification system"/>
    <property type="evidence" value="ECO:0007669"/>
    <property type="project" value="UniProtKB-KW"/>
</dbReference>
<dbReference type="GeneID" id="68856780"/>
<feature type="domain" description="Type II methyltransferase M.TaqI-like" evidence="9">
    <location>
        <begin position="119"/>
        <end position="266"/>
    </location>
</feature>
<dbReference type="PRINTS" id="PR00507">
    <property type="entry name" value="N12N6MTFRASE"/>
</dbReference>
<dbReference type="PROSITE" id="PS00092">
    <property type="entry name" value="N6_MTASE"/>
    <property type="match status" value="1"/>
</dbReference>
<reference evidence="11 12" key="1">
    <citation type="submission" date="2020-11" db="EMBL/GenBank/DDBJ databases">
        <title>Carbohydrate-dependent, anaerobic sulfur respiration: A novel catabolism in halophilic archaea.</title>
        <authorList>
            <person name="Sorokin D.Y."/>
            <person name="Messina E."/>
            <person name="Smedile F."/>
            <person name="La Cono V."/>
            <person name="Hallsworth J.E."/>
            <person name="Yakimov M.M."/>
        </authorList>
    </citation>
    <scope>NUCLEOTIDE SEQUENCE [LARGE SCALE GENOMIC DNA]</scope>
    <source>
        <strain evidence="11 12">HSR-Est</strain>
    </source>
</reference>
<keyword evidence="6" id="KW-0680">Restriction system</keyword>
<proteinExistence type="inferred from homology"/>
<dbReference type="GO" id="GO:0003677">
    <property type="term" value="F:DNA binding"/>
    <property type="evidence" value="ECO:0007669"/>
    <property type="project" value="UniProtKB-KW"/>
</dbReference>
<dbReference type="EMBL" id="CP064791">
    <property type="protein sequence ID" value="QSG13694.1"/>
    <property type="molecule type" value="Genomic_DNA"/>
</dbReference>
<dbReference type="Proteomes" id="UP000663292">
    <property type="component" value="Chromosome"/>
</dbReference>
<evidence type="ECO:0000256" key="2">
    <source>
        <dbReference type="ARBA" id="ARBA00011900"/>
    </source>
</evidence>
<evidence type="ECO:0000256" key="1">
    <source>
        <dbReference type="ARBA" id="ARBA00006594"/>
    </source>
</evidence>
<keyword evidence="4" id="KW-0808">Transferase</keyword>
<dbReference type="PANTHER" id="PTHR33841">
    <property type="entry name" value="DNA METHYLTRANSFERASE YEEA-RELATED"/>
    <property type="match status" value="1"/>
</dbReference>
<evidence type="ECO:0000256" key="8">
    <source>
        <dbReference type="ARBA" id="ARBA00047942"/>
    </source>
</evidence>
<dbReference type="InterPro" id="IPR050953">
    <property type="entry name" value="N4_N6_ade-DNA_methylase"/>
</dbReference>
<evidence type="ECO:0000256" key="3">
    <source>
        <dbReference type="ARBA" id="ARBA00022603"/>
    </source>
</evidence>
<keyword evidence="5" id="KW-0949">S-adenosyl-L-methionine</keyword>
<sequence length="595" mass="68724">MREELNYPDQLQPFSVSDDLLTDILDDSSEIEKIDGYQGTPISGVGDVYTPKSLVEFILDSVDYTAENEIEHVKIADLSCGTGSFIKEIVRRLRNRLIKIGYDPDSPEGARQIISTVKNNIYGYDINSLAVWRTSQLILDTLKREIRSADARNPISTLPVYHTNSLNKRTEIASDKFDIIVGNPPYIRHDEISSEEDKIYREKYDSAIGKYDIYLLFFERAIELLDRGGSLGFVTPDRFHQSDYGKNLREIITNRTYIDQIVKIENDPFPVVNAYPCITILQKQDTSFPNYQKNNYLTYCETTSERLNDLRRSLNTDQGRSEFSDCAQIEQSQLGEDSWQFMPPEIQKLRSRIGKDLTRIKQTGIQIRAGIATGADDIFILNESDAQRMSNQVVYPLIRGKNIRKGEINQDLYIFNPYNSNGEVIDLDDYPQVKEYLEYHRPDLQDRYCVREKGKLWYETHDTIKTNLETERRIVTPDLTSHSRFAVAERMISHNTCYSIFYDGDLKTLAAILNSSVFEFILKSSLPEMDSGFWRQMKRDLVDLQVILPTEIDPSVADELADNYDNKRWEKVNSIMYEILGLNGEEVEQIESFIN</sequence>
<comment type="similarity">
    <text evidence="1">Belongs to the N(4)/N(6)-methyltransferase family.</text>
</comment>
<evidence type="ECO:0000256" key="4">
    <source>
        <dbReference type="ARBA" id="ARBA00022679"/>
    </source>
</evidence>
<dbReference type="AlphaFoldDB" id="A0A897NMN3"/>
<evidence type="ECO:0000256" key="7">
    <source>
        <dbReference type="ARBA" id="ARBA00023125"/>
    </source>
</evidence>
<dbReference type="SUPFAM" id="SSF53335">
    <property type="entry name" value="S-adenosyl-L-methionine-dependent methyltransferases"/>
    <property type="match status" value="1"/>
</dbReference>
<evidence type="ECO:0000313" key="12">
    <source>
        <dbReference type="Proteomes" id="UP000663292"/>
    </source>
</evidence>
<dbReference type="GO" id="GO:0009007">
    <property type="term" value="F:site-specific DNA-methyltransferase (adenine-specific) activity"/>
    <property type="evidence" value="ECO:0007669"/>
    <property type="project" value="UniProtKB-EC"/>
</dbReference>
<evidence type="ECO:0000259" key="9">
    <source>
        <dbReference type="Pfam" id="PF07669"/>
    </source>
</evidence>
<dbReference type="InterPro" id="IPR025931">
    <property type="entry name" value="TaqI_C"/>
</dbReference>
<keyword evidence="7" id="KW-0238">DNA-binding</keyword>
<dbReference type="EC" id="2.1.1.72" evidence="2"/>
<gene>
    <name evidence="11" type="ORF">HSEST_0138</name>
</gene>
<dbReference type="InterPro" id="IPR011639">
    <property type="entry name" value="MethylTrfase_TaqI-like_dom"/>
</dbReference>
<dbReference type="InterPro" id="IPR002052">
    <property type="entry name" value="DNA_methylase_N6_adenine_CS"/>
</dbReference>
<protein>
    <recommendedName>
        <fullName evidence="2">site-specific DNA-methyltransferase (adenine-specific)</fullName>
        <ecNumber evidence="2">2.1.1.72</ecNumber>
    </recommendedName>
</protein>